<dbReference type="GO" id="GO:0000978">
    <property type="term" value="F:RNA polymerase II cis-regulatory region sequence-specific DNA binding"/>
    <property type="evidence" value="ECO:0007669"/>
    <property type="project" value="TreeGrafter"/>
</dbReference>
<evidence type="ECO:0000313" key="8">
    <source>
        <dbReference type="Proteomes" id="UP001362999"/>
    </source>
</evidence>
<feature type="region of interest" description="Disordered" evidence="5">
    <location>
        <begin position="1"/>
        <end position="38"/>
    </location>
</feature>
<dbReference type="PANTHER" id="PTHR23235:SF120">
    <property type="entry name" value="KRUPPEL-LIKE FACTOR 15"/>
    <property type="match status" value="1"/>
</dbReference>
<keyword evidence="3" id="KW-0862">Zinc</keyword>
<keyword evidence="1" id="KW-0479">Metal-binding</keyword>
<dbReference type="InterPro" id="IPR013087">
    <property type="entry name" value="Znf_C2H2_type"/>
</dbReference>
<comment type="caution">
    <text evidence="7">The sequence shown here is derived from an EMBL/GenBank/DDBJ whole genome shotgun (WGS) entry which is preliminary data.</text>
</comment>
<accession>A0AAW0EAT9</accession>
<dbReference type="SUPFAM" id="SSF57667">
    <property type="entry name" value="beta-beta-alpha zinc fingers"/>
    <property type="match status" value="1"/>
</dbReference>
<name>A0AAW0EAT9_9AGAR</name>
<dbReference type="GO" id="GO:0000981">
    <property type="term" value="F:DNA-binding transcription factor activity, RNA polymerase II-specific"/>
    <property type="evidence" value="ECO:0007669"/>
    <property type="project" value="TreeGrafter"/>
</dbReference>
<dbReference type="PANTHER" id="PTHR23235">
    <property type="entry name" value="KRUEPPEL-LIKE TRANSCRIPTION FACTOR"/>
    <property type="match status" value="1"/>
</dbReference>
<dbReference type="Gene3D" id="3.30.160.60">
    <property type="entry name" value="Classic Zinc Finger"/>
    <property type="match status" value="1"/>
</dbReference>
<evidence type="ECO:0000256" key="1">
    <source>
        <dbReference type="ARBA" id="ARBA00022723"/>
    </source>
</evidence>
<sequence length="517" mass="57498">MLQSTSIPAARKYEHLPRPSYPSSTEQPVFGGNSTTGRTDYRASAIKPIGLGLDFLDTSFTQHRSSTIYPPTNKLRTLQTYPSAQEHPSTRMDVCTDSNTPQTHALLLISPTLAIDSPDFNSLRDLDIQYSSSRNLNFDSPSVFSPHYSYSPPVFSPSWSLDSIFSAPFSSPQSRSLTPPDSPAVSASSSSTFGFVPWGSVTLATMKEPPTELSPDIVMPLADANMSIVPSCIEDVNDAVNPAYLILNFAEPCSLGGDSFVKEQDFCDSDFFHYNSDGFIRPPFYASTVECVPSLPSMLIDDEEHSSEYVLTAVLPSPPTFQNAIATVSVNLKRKTTSSDTVPSKKQKKNHLPTSARQVIFGTPILNAHHGITQEELKAKAARYQQRNPGAEDFDKDWLAAFTGKLTGTGATMQDFRCYIVGCTQVNKRRDHMIVHLGSHLDLRRFECTQCLRRYRRNNELRRHKRTHEDAQPFICSLCPGSAAFKRLDVLNRHLKTKHGVTKENDDPRRTYNVSSN</sequence>
<dbReference type="SMART" id="SM00355">
    <property type="entry name" value="ZnF_C2H2"/>
    <property type="match status" value="3"/>
</dbReference>
<evidence type="ECO:0000313" key="7">
    <source>
        <dbReference type="EMBL" id="KAK7061476.1"/>
    </source>
</evidence>
<dbReference type="InterPro" id="IPR036236">
    <property type="entry name" value="Znf_C2H2_sf"/>
</dbReference>
<dbReference type="GO" id="GO:0008270">
    <property type="term" value="F:zinc ion binding"/>
    <property type="evidence" value="ECO:0007669"/>
    <property type="project" value="UniProtKB-KW"/>
</dbReference>
<evidence type="ECO:0000256" key="5">
    <source>
        <dbReference type="SAM" id="MobiDB-lite"/>
    </source>
</evidence>
<organism evidence="7 8">
    <name type="scientific">Favolaschia claudopus</name>
    <dbReference type="NCBI Taxonomy" id="2862362"/>
    <lineage>
        <taxon>Eukaryota</taxon>
        <taxon>Fungi</taxon>
        <taxon>Dikarya</taxon>
        <taxon>Basidiomycota</taxon>
        <taxon>Agaricomycotina</taxon>
        <taxon>Agaricomycetes</taxon>
        <taxon>Agaricomycetidae</taxon>
        <taxon>Agaricales</taxon>
        <taxon>Marasmiineae</taxon>
        <taxon>Mycenaceae</taxon>
        <taxon>Favolaschia</taxon>
    </lineage>
</organism>
<reference evidence="7 8" key="1">
    <citation type="journal article" date="2024" name="J Genomics">
        <title>Draft genome sequencing and assembly of Favolaschia claudopus CIRM-BRFM 2984 isolated from oak limbs.</title>
        <authorList>
            <person name="Navarro D."/>
            <person name="Drula E."/>
            <person name="Chaduli D."/>
            <person name="Cazenave R."/>
            <person name="Ahrendt S."/>
            <person name="Wang J."/>
            <person name="Lipzen A."/>
            <person name="Daum C."/>
            <person name="Barry K."/>
            <person name="Grigoriev I.V."/>
            <person name="Favel A."/>
            <person name="Rosso M.N."/>
            <person name="Martin F."/>
        </authorList>
    </citation>
    <scope>NUCLEOTIDE SEQUENCE [LARGE SCALE GENOMIC DNA]</scope>
    <source>
        <strain evidence="7 8">CIRM-BRFM 2984</strain>
    </source>
</reference>
<keyword evidence="2 4" id="KW-0863">Zinc-finger</keyword>
<dbReference type="AlphaFoldDB" id="A0AAW0EAT9"/>
<gene>
    <name evidence="7" type="ORF">R3P38DRAFT_2595987</name>
</gene>
<dbReference type="EMBL" id="JAWWNJ010000002">
    <property type="protein sequence ID" value="KAK7061476.1"/>
    <property type="molecule type" value="Genomic_DNA"/>
</dbReference>
<dbReference type="PROSITE" id="PS50157">
    <property type="entry name" value="ZINC_FINGER_C2H2_2"/>
    <property type="match status" value="1"/>
</dbReference>
<proteinExistence type="predicted"/>
<protein>
    <recommendedName>
        <fullName evidence="6">C2H2-type domain-containing protein</fullName>
    </recommendedName>
</protein>
<feature type="domain" description="C2H2-type" evidence="6">
    <location>
        <begin position="446"/>
        <end position="473"/>
    </location>
</feature>
<evidence type="ECO:0000256" key="3">
    <source>
        <dbReference type="ARBA" id="ARBA00022833"/>
    </source>
</evidence>
<keyword evidence="8" id="KW-1185">Reference proteome</keyword>
<feature type="compositionally biased region" description="Polar residues" evidence="5">
    <location>
        <begin position="21"/>
        <end position="38"/>
    </location>
</feature>
<dbReference type="Proteomes" id="UP001362999">
    <property type="component" value="Unassembled WGS sequence"/>
</dbReference>
<evidence type="ECO:0000256" key="2">
    <source>
        <dbReference type="ARBA" id="ARBA00022771"/>
    </source>
</evidence>
<dbReference type="Pfam" id="PF13912">
    <property type="entry name" value="zf-C2H2_6"/>
    <property type="match status" value="1"/>
</dbReference>
<evidence type="ECO:0000256" key="4">
    <source>
        <dbReference type="PROSITE-ProRule" id="PRU00042"/>
    </source>
</evidence>
<dbReference type="PROSITE" id="PS00028">
    <property type="entry name" value="ZINC_FINGER_C2H2_1"/>
    <property type="match status" value="1"/>
</dbReference>
<evidence type="ECO:0000259" key="6">
    <source>
        <dbReference type="PROSITE" id="PS50157"/>
    </source>
</evidence>